<protein>
    <submittedName>
        <fullName evidence="3">Tetratricopeptide repeat protein</fullName>
    </submittedName>
</protein>
<keyword evidence="1" id="KW-0802">TPR repeat</keyword>
<accession>A0ABN0NZL4</accession>
<dbReference type="Proteomes" id="UP000016649">
    <property type="component" value="Unassembled WGS sequence"/>
</dbReference>
<gene>
    <name evidence="3" type="ORF">HMPREF9193_00816</name>
</gene>
<feature type="compositionally biased region" description="Acidic residues" evidence="2">
    <location>
        <begin position="271"/>
        <end position="281"/>
    </location>
</feature>
<dbReference type="Pfam" id="PF13432">
    <property type="entry name" value="TPR_16"/>
    <property type="match status" value="1"/>
</dbReference>
<dbReference type="SUPFAM" id="SSF48452">
    <property type="entry name" value="TPR-like"/>
    <property type="match status" value="1"/>
</dbReference>
<dbReference type="InterPro" id="IPR011990">
    <property type="entry name" value="TPR-like_helical_dom_sf"/>
</dbReference>
<dbReference type="InterPro" id="IPR019734">
    <property type="entry name" value="TPR_rpt"/>
</dbReference>
<dbReference type="RefSeq" id="WP_021687034.1">
    <property type="nucleotide sequence ID" value="NZ_KI260564.1"/>
</dbReference>
<keyword evidence="4" id="KW-1185">Reference proteome</keyword>
<evidence type="ECO:0000313" key="3">
    <source>
        <dbReference type="EMBL" id="ERJ93527.1"/>
    </source>
</evidence>
<dbReference type="Gene3D" id="1.25.40.10">
    <property type="entry name" value="Tetratricopeptide repeat domain"/>
    <property type="match status" value="2"/>
</dbReference>
<dbReference type="Pfam" id="PF13181">
    <property type="entry name" value="TPR_8"/>
    <property type="match status" value="2"/>
</dbReference>
<dbReference type="SMART" id="SM00028">
    <property type="entry name" value="TPR"/>
    <property type="match status" value="3"/>
</dbReference>
<feature type="compositionally biased region" description="Polar residues" evidence="2">
    <location>
        <begin position="256"/>
        <end position="265"/>
    </location>
</feature>
<reference evidence="3 4" key="1">
    <citation type="submission" date="2013-08" db="EMBL/GenBank/DDBJ databases">
        <authorList>
            <person name="Weinstock G."/>
            <person name="Sodergren E."/>
            <person name="Wylie T."/>
            <person name="Fulton L."/>
            <person name="Fulton R."/>
            <person name="Fronick C."/>
            <person name="O'Laughlin M."/>
            <person name="Godfrey J."/>
            <person name="Miner T."/>
            <person name="Herter B."/>
            <person name="Appelbaum E."/>
            <person name="Cordes M."/>
            <person name="Lek S."/>
            <person name="Wollam A."/>
            <person name="Pepin K.H."/>
            <person name="Palsikar V.B."/>
            <person name="Mitreva M."/>
            <person name="Wilson R.K."/>
        </authorList>
    </citation>
    <scope>NUCLEOTIDE SEQUENCE [LARGE SCALE GENOMIC DNA]</scope>
    <source>
        <strain evidence="3 4">ATCC 700332</strain>
    </source>
</reference>
<name>A0ABN0NZL4_TRELE</name>
<evidence type="ECO:0000256" key="1">
    <source>
        <dbReference type="PROSITE-ProRule" id="PRU00339"/>
    </source>
</evidence>
<evidence type="ECO:0000313" key="4">
    <source>
        <dbReference type="Proteomes" id="UP000016649"/>
    </source>
</evidence>
<dbReference type="EMBL" id="AWVH01000024">
    <property type="protein sequence ID" value="ERJ93527.1"/>
    <property type="molecule type" value="Genomic_DNA"/>
</dbReference>
<proteinExistence type="predicted"/>
<comment type="caution">
    <text evidence="3">The sequence shown here is derived from an EMBL/GenBank/DDBJ whole genome shotgun (WGS) entry which is preliminary data.</text>
</comment>
<organism evidence="3 4">
    <name type="scientific">Treponema lecithinolyticum ATCC 700332</name>
    <dbReference type="NCBI Taxonomy" id="1321815"/>
    <lineage>
        <taxon>Bacteria</taxon>
        <taxon>Pseudomonadati</taxon>
        <taxon>Spirochaetota</taxon>
        <taxon>Spirochaetia</taxon>
        <taxon>Spirochaetales</taxon>
        <taxon>Treponemataceae</taxon>
        <taxon>Treponema</taxon>
    </lineage>
</organism>
<sequence length="281" mass="31122">MNKAYRNYTIAVLYGVCILLLPTFFSLLYGQSTAQTAGQTSGSSYEQGAFFFRVNKPEQAIPLLERSVSDGSAAPPVYNYLGSAYLQTGNVKKALEVFLTGASTSGTDKRSLYYNAGNAAFLLADYAKAEEYFSLSLAADASWAPPFLNRGNTNVRLGNYSNAVRDYERYLALDADSAQASEVRRMISALNDQLVFLEQEKLRKAEEAERIKLEEERLNAEKARRAEEDARRAEQLAAEEAERRRKILEEVSASLQAGSSTNVSAGTEGVLDYEYEEAELE</sequence>
<feature type="repeat" description="TPR" evidence="1">
    <location>
        <begin position="144"/>
        <end position="177"/>
    </location>
</feature>
<feature type="region of interest" description="Disordered" evidence="2">
    <location>
        <begin position="256"/>
        <end position="281"/>
    </location>
</feature>
<evidence type="ECO:0000256" key="2">
    <source>
        <dbReference type="SAM" id="MobiDB-lite"/>
    </source>
</evidence>
<dbReference type="PROSITE" id="PS50005">
    <property type="entry name" value="TPR"/>
    <property type="match status" value="1"/>
</dbReference>